<dbReference type="GO" id="GO:0008320">
    <property type="term" value="F:protein transmembrane transporter activity"/>
    <property type="evidence" value="ECO:0007669"/>
    <property type="project" value="EnsemblFungi"/>
</dbReference>
<accession>A0A1A0HKW0</accession>
<dbReference type="OrthoDB" id="1734229at2759"/>
<dbReference type="InterPro" id="IPR036869">
    <property type="entry name" value="J_dom_sf"/>
</dbReference>
<evidence type="ECO:0000256" key="2">
    <source>
        <dbReference type="SAM" id="Phobius"/>
    </source>
</evidence>
<dbReference type="GO" id="GO:0031207">
    <property type="term" value="C:Sec62/Sec63 complex"/>
    <property type="evidence" value="ECO:0007669"/>
    <property type="project" value="EnsemblFungi"/>
</dbReference>
<dbReference type="InterPro" id="IPR014756">
    <property type="entry name" value="Ig_E-set"/>
</dbReference>
<feature type="region of interest" description="Disordered" evidence="1">
    <location>
        <begin position="644"/>
        <end position="664"/>
    </location>
</feature>
<dbReference type="SMART" id="SM00271">
    <property type="entry name" value="DnaJ"/>
    <property type="match status" value="1"/>
</dbReference>
<feature type="domain" description="J" evidence="3">
    <location>
        <begin position="112"/>
        <end position="183"/>
    </location>
</feature>
<feature type="compositionally biased region" description="Acidic residues" evidence="1">
    <location>
        <begin position="603"/>
        <end position="619"/>
    </location>
</feature>
<keyword evidence="2" id="KW-0812">Transmembrane</keyword>
<keyword evidence="2" id="KW-1133">Transmembrane helix</keyword>
<dbReference type="InterPro" id="IPR001623">
    <property type="entry name" value="DnaJ_domain"/>
</dbReference>
<keyword evidence="2" id="KW-0472">Membrane</keyword>
<dbReference type="RefSeq" id="XP_018714924.1">
    <property type="nucleotide sequence ID" value="XM_018856972.1"/>
</dbReference>
<dbReference type="Gene3D" id="1.10.287.110">
    <property type="entry name" value="DnaJ domain"/>
    <property type="match status" value="1"/>
</dbReference>
<dbReference type="SUPFAM" id="SSF158702">
    <property type="entry name" value="Sec63 N-terminal domain-like"/>
    <property type="match status" value="1"/>
</dbReference>
<dbReference type="SUPFAM" id="SSF81296">
    <property type="entry name" value="E set domains"/>
    <property type="match status" value="1"/>
</dbReference>
<dbReference type="GeneID" id="30029948"/>
<dbReference type="PANTHER" id="PTHR24075">
    <property type="entry name" value="SEC63 DOMAIN-CONTAINING"/>
    <property type="match status" value="1"/>
</dbReference>
<evidence type="ECO:0000313" key="5">
    <source>
        <dbReference type="Proteomes" id="UP000092555"/>
    </source>
</evidence>
<name>A0A1A0HKW0_9ASCO</name>
<sequence>MASEYKYDEESETWPYFVLALLVFALLPLTYRYVSGLFARDRPAQKPAKGALSLDHQALDLPHSAQISKLQFSLASSRVFNKKLVFVVAGWALVAYIWTTYAQEVSLQGFFDPYTILEVPYTATEREIKTRYRMLSLTFHPDKIAKDLSDAAKKEMEEAYIRIGLAYKALTDEATKENLRLYGHPDGPQDISHGIAIPKFLVEGKYSSLMIVVYFLLIGVVLPLVVGTWWNNVKSVTKKGLYVDTATFIVHQLTDRVPGKVFTPFDILDWMLQAGEITLIRGNLTVEQTRALVLEYLARDFSGDNELLKLKVVAKLPELIKAFIEIATVFRVLDVVIAAYDLQKAIYQASSPVGKHKELLQLPYVDQKTVEAQPIKKIGKLLTLSKDESGKVLGIKDPKKLEIALSVANKIPFFKVLDASFKVPGESTVAPNSSTHLVLKFLVKSAAFKSCPKVEESRLSEEETFEDMKDPLRSNKDAPLLPQSYAPYFPQKLASSWECFIVNQKDSKFIENSEAASLDKVDFSNLELTQEQWIQGKEDTLVISTFKIKITLAAPPETGLYHFRLLMKSNSYFGNDVDIPLELNVVNQPVDMEAVKRAASQENSDDDSDSDISDPEEDSIAGALAAMRGQKVKKANILGEEIGESDNESIFTDINTDTEDEKED</sequence>
<dbReference type="EMBL" id="LXTC01000001">
    <property type="protein sequence ID" value="OBA24443.1"/>
    <property type="molecule type" value="Genomic_DNA"/>
</dbReference>
<dbReference type="InterPro" id="IPR035892">
    <property type="entry name" value="C2_domain_sf"/>
</dbReference>
<feature type="transmembrane region" description="Helical" evidence="2">
    <location>
        <begin position="84"/>
        <end position="101"/>
    </location>
</feature>
<comment type="caution">
    <text evidence="4">The sequence shown here is derived from an EMBL/GenBank/DDBJ whole genome shotgun (WGS) entry which is preliminary data.</text>
</comment>
<dbReference type="Pfam" id="PF00226">
    <property type="entry name" value="DnaJ"/>
    <property type="match status" value="1"/>
</dbReference>
<dbReference type="GO" id="GO:0003723">
    <property type="term" value="F:RNA binding"/>
    <property type="evidence" value="ECO:0007669"/>
    <property type="project" value="TreeGrafter"/>
</dbReference>
<proteinExistence type="predicted"/>
<evidence type="ECO:0000259" key="3">
    <source>
        <dbReference type="PROSITE" id="PS50076"/>
    </source>
</evidence>
<dbReference type="GO" id="GO:0046967">
    <property type="term" value="P:cytosol to endoplasmic reticulum transport"/>
    <property type="evidence" value="ECO:0007669"/>
    <property type="project" value="EnsemblFungi"/>
</dbReference>
<dbReference type="SUPFAM" id="SSF46565">
    <property type="entry name" value="Chaperone J-domain"/>
    <property type="match status" value="1"/>
</dbReference>
<dbReference type="Gene3D" id="2.60.40.150">
    <property type="entry name" value="C2 domain"/>
    <property type="match status" value="1"/>
</dbReference>
<dbReference type="GO" id="GO:0006614">
    <property type="term" value="P:SRP-dependent cotranslational protein targeting to membrane"/>
    <property type="evidence" value="ECO:0007669"/>
    <property type="project" value="EnsemblFungi"/>
</dbReference>
<dbReference type="GO" id="GO:0071256">
    <property type="term" value="C:translocon complex"/>
    <property type="evidence" value="ECO:0007669"/>
    <property type="project" value="EnsemblFungi"/>
</dbReference>
<dbReference type="PROSITE" id="PS50076">
    <property type="entry name" value="DNAJ_2"/>
    <property type="match status" value="1"/>
</dbReference>
<feature type="transmembrane region" description="Helical" evidence="2">
    <location>
        <begin position="14"/>
        <end position="34"/>
    </location>
</feature>
<feature type="region of interest" description="Disordered" evidence="1">
    <location>
        <begin position="596"/>
        <end position="622"/>
    </location>
</feature>
<gene>
    <name evidence="4" type="ORF">METBIDRAFT_38221</name>
</gene>
<feature type="transmembrane region" description="Helical" evidence="2">
    <location>
        <begin position="209"/>
        <end position="230"/>
    </location>
</feature>
<evidence type="ECO:0000313" key="4">
    <source>
        <dbReference type="EMBL" id="OBA24443.1"/>
    </source>
</evidence>
<dbReference type="Proteomes" id="UP000092555">
    <property type="component" value="Unassembled WGS sequence"/>
</dbReference>
<dbReference type="CDD" id="cd06257">
    <property type="entry name" value="DnaJ"/>
    <property type="match status" value="1"/>
</dbReference>
<dbReference type="GO" id="GO:0031204">
    <property type="term" value="P:post-translational protein targeting to membrane, translocation"/>
    <property type="evidence" value="ECO:0007669"/>
    <property type="project" value="EnsemblFungi"/>
</dbReference>
<keyword evidence="5" id="KW-1185">Reference proteome</keyword>
<organism evidence="4 5">
    <name type="scientific">Metschnikowia bicuspidata var. bicuspidata NRRL YB-4993</name>
    <dbReference type="NCBI Taxonomy" id="869754"/>
    <lineage>
        <taxon>Eukaryota</taxon>
        <taxon>Fungi</taxon>
        <taxon>Dikarya</taxon>
        <taxon>Ascomycota</taxon>
        <taxon>Saccharomycotina</taxon>
        <taxon>Pichiomycetes</taxon>
        <taxon>Metschnikowiaceae</taxon>
        <taxon>Metschnikowia</taxon>
    </lineage>
</organism>
<dbReference type="STRING" id="869754.A0A1A0HKW0"/>
<protein>
    <recommendedName>
        <fullName evidence="3">J domain-containing protein</fullName>
    </recommendedName>
</protein>
<dbReference type="PANTHER" id="PTHR24075:SF0">
    <property type="entry name" value="TRANSLOCATION PROTEIN SEC63 HOMOLOG"/>
    <property type="match status" value="1"/>
</dbReference>
<reference evidence="4 5" key="1">
    <citation type="submission" date="2016-05" db="EMBL/GenBank/DDBJ databases">
        <title>Comparative genomics of biotechnologically important yeasts.</title>
        <authorList>
            <consortium name="DOE Joint Genome Institute"/>
            <person name="Riley R."/>
            <person name="Haridas S."/>
            <person name="Wolfe K.H."/>
            <person name="Lopes M.R."/>
            <person name="Hittinger C.T."/>
            <person name="Goker M."/>
            <person name="Salamov A."/>
            <person name="Wisecaver J."/>
            <person name="Long T.M."/>
            <person name="Aerts A.L."/>
            <person name="Barry K."/>
            <person name="Choi C."/>
            <person name="Clum A."/>
            <person name="Coughlan A.Y."/>
            <person name="Deshpande S."/>
            <person name="Douglass A.P."/>
            <person name="Hanson S.J."/>
            <person name="Klenk H.-P."/>
            <person name="LaButti K."/>
            <person name="Lapidus A."/>
            <person name="Lindquist E."/>
            <person name="Lipzen A."/>
            <person name="Meier-kolthoff J.P."/>
            <person name="Ohm R.A."/>
            <person name="Otillar R.P."/>
            <person name="Pangilinan J."/>
            <person name="Peng Y."/>
            <person name="Rokas A."/>
            <person name="Rosa C.A."/>
            <person name="Scheuner C."/>
            <person name="Sibirny A.A."/>
            <person name="Slot J.C."/>
            <person name="Stielow J.B."/>
            <person name="Sun H."/>
            <person name="Kurtzman C.P."/>
            <person name="Blackwell M."/>
            <person name="Grigoriev I.V."/>
            <person name="Jeffries T.W."/>
        </authorList>
    </citation>
    <scope>NUCLEOTIDE SEQUENCE [LARGE SCALE GENOMIC DNA]</scope>
    <source>
        <strain evidence="4 5">NRRL YB-4993</strain>
    </source>
</reference>
<dbReference type="PRINTS" id="PR00625">
    <property type="entry name" value="JDOMAIN"/>
</dbReference>
<dbReference type="AlphaFoldDB" id="A0A1A0HKW0"/>
<evidence type="ECO:0000256" key="1">
    <source>
        <dbReference type="SAM" id="MobiDB-lite"/>
    </source>
</evidence>